<comment type="caution">
    <text evidence="10">The sequence shown here is derived from an EMBL/GenBank/DDBJ whole genome shotgun (WGS) entry which is preliminary data.</text>
</comment>
<keyword evidence="6 8" id="KW-1133">Transmembrane helix</keyword>
<sequence>MFRNAPVLSDRAVGILFILPFVGTAVLFMIYPIAEAIRLSFFSYNPLRPDSSAFVGLDNFRRIFADPLFWESFSQATIWTLTSIALQTLLGMSIALLLNQALRGISIFRGLLLFPYIVPTVVIALIWRWIFNPEIGVINHALLSVGIISEPIYWLSTPSMAMASTIMLNVWKYTPFVVITVLARLQSVPLELYDAAKVDGAGPLRRFMDVTLPQLKEVLIVIIVFRTIWTFNKFEEIYLLTKGGPGTSTFNLAVYSYEQSIASLKLGVGAATGVVMMVILLVGSIVYLRVSGFGKEEKSS</sequence>
<dbReference type="PANTHER" id="PTHR43227:SF8">
    <property type="entry name" value="DIACETYLCHITOBIOSE UPTAKE SYSTEM PERMEASE PROTEIN DASB"/>
    <property type="match status" value="1"/>
</dbReference>
<proteinExistence type="inferred from homology"/>
<evidence type="ECO:0000256" key="6">
    <source>
        <dbReference type="ARBA" id="ARBA00022989"/>
    </source>
</evidence>
<dbReference type="PANTHER" id="PTHR43227">
    <property type="entry name" value="BLL4140 PROTEIN"/>
    <property type="match status" value="1"/>
</dbReference>
<evidence type="ECO:0000313" key="11">
    <source>
        <dbReference type="Proteomes" id="UP001320898"/>
    </source>
</evidence>
<keyword evidence="7 8" id="KW-0472">Membrane</keyword>
<dbReference type="EMBL" id="JALIDZ010000011">
    <property type="protein sequence ID" value="MCT8974237.1"/>
    <property type="molecule type" value="Genomic_DNA"/>
</dbReference>
<dbReference type="SUPFAM" id="SSF161098">
    <property type="entry name" value="MetI-like"/>
    <property type="match status" value="1"/>
</dbReference>
<comment type="similarity">
    <text evidence="2 8">Belongs to the binding-protein-dependent transport system permease family.</text>
</comment>
<evidence type="ECO:0000256" key="3">
    <source>
        <dbReference type="ARBA" id="ARBA00022448"/>
    </source>
</evidence>
<dbReference type="GO" id="GO:0055085">
    <property type="term" value="P:transmembrane transport"/>
    <property type="evidence" value="ECO:0007669"/>
    <property type="project" value="InterPro"/>
</dbReference>
<dbReference type="CDD" id="cd06261">
    <property type="entry name" value="TM_PBP2"/>
    <property type="match status" value="1"/>
</dbReference>
<evidence type="ECO:0000256" key="2">
    <source>
        <dbReference type="ARBA" id="ARBA00009306"/>
    </source>
</evidence>
<dbReference type="PROSITE" id="PS50928">
    <property type="entry name" value="ABC_TM1"/>
    <property type="match status" value="1"/>
</dbReference>
<dbReference type="InterPro" id="IPR050809">
    <property type="entry name" value="UgpAE/MalFG_permease"/>
</dbReference>
<dbReference type="InterPro" id="IPR000515">
    <property type="entry name" value="MetI-like"/>
</dbReference>
<dbReference type="InterPro" id="IPR035906">
    <property type="entry name" value="MetI-like_sf"/>
</dbReference>
<evidence type="ECO:0000256" key="8">
    <source>
        <dbReference type="RuleBase" id="RU363032"/>
    </source>
</evidence>
<gene>
    <name evidence="10" type="ORF">MUB46_20415</name>
</gene>
<feature type="transmembrane region" description="Helical" evidence="8">
    <location>
        <begin position="76"/>
        <end position="98"/>
    </location>
</feature>
<feature type="domain" description="ABC transmembrane type-1" evidence="9">
    <location>
        <begin position="73"/>
        <end position="287"/>
    </location>
</feature>
<keyword evidence="4" id="KW-1003">Cell membrane</keyword>
<dbReference type="Proteomes" id="UP001320898">
    <property type="component" value="Unassembled WGS sequence"/>
</dbReference>
<feature type="transmembrane region" description="Helical" evidence="8">
    <location>
        <begin position="266"/>
        <end position="288"/>
    </location>
</feature>
<keyword evidence="11" id="KW-1185">Reference proteome</keyword>
<feature type="transmembrane region" description="Helical" evidence="8">
    <location>
        <begin position="137"/>
        <end position="155"/>
    </location>
</feature>
<evidence type="ECO:0000256" key="4">
    <source>
        <dbReference type="ARBA" id="ARBA00022475"/>
    </source>
</evidence>
<reference evidence="10 11" key="1">
    <citation type="submission" date="2022-04" db="EMBL/GenBank/DDBJ databases">
        <authorList>
            <person name="Ye Y.-Q."/>
            <person name="Du Z.-J."/>
        </authorList>
    </citation>
    <scope>NUCLEOTIDE SEQUENCE [LARGE SCALE GENOMIC DNA]</scope>
    <source>
        <strain evidence="10 11">A6E488</strain>
    </source>
</reference>
<evidence type="ECO:0000259" key="9">
    <source>
        <dbReference type="PROSITE" id="PS50928"/>
    </source>
</evidence>
<comment type="subcellular location">
    <subcellularLocation>
        <location evidence="1 8">Cell membrane</location>
        <topology evidence="1 8">Multi-pass membrane protein</topology>
    </subcellularLocation>
</comment>
<keyword evidence="5 8" id="KW-0812">Transmembrane</keyword>
<evidence type="ECO:0000256" key="5">
    <source>
        <dbReference type="ARBA" id="ARBA00022692"/>
    </source>
</evidence>
<dbReference type="Gene3D" id="1.10.3720.10">
    <property type="entry name" value="MetI-like"/>
    <property type="match status" value="1"/>
</dbReference>
<feature type="transmembrane region" description="Helical" evidence="8">
    <location>
        <begin position="12"/>
        <end position="34"/>
    </location>
</feature>
<name>A0AAW5R201_9HYPH</name>
<dbReference type="Pfam" id="PF00528">
    <property type="entry name" value="BPD_transp_1"/>
    <property type="match status" value="1"/>
</dbReference>
<organism evidence="10 11">
    <name type="scientific">Microbaculum marinisediminis</name>
    <dbReference type="NCBI Taxonomy" id="2931392"/>
    <lineage>
        <taxon>Bacteria</taxon>
        <taxon>Pseudomonadati</taxon>
        <taxon>Pseudomonadota</taxon>
        <taxon>Alphaproteobacteria</taxon>
        <taxon>Hyphomicrobiales</taxon>
        <taxon>Tepidamorphaceae</taxon>
        <taxon>Microbaculum</taxon>
    </lineage>
</organism>
<dbReference type="AlphaFoldDB" id="A0AAW5R201"/>
<evidence type="ECO:0000256" key="1">
    <source>
        <dbReference type="ARBA" id="ARBA00004651"/>
    </source>
</evidence>
<dbReference type="GO" id="GO:0005886">
    <property type="term" value="C:plasma membrane"/>
    <property type="evidence" value="ECO:0007669"/>
    <property type="project" value="UniProtKB-SubCell"/>
</dbReference>
<evidence type="ECO:0000256" key="7">
    <source>
        <dbReference type="ARBA" id="ARBA00023136"/>
    </source>
</evidence>
<protein>
    <submittedName>
        <fullName evidence="10">Sugar ABC transporter permease</fullName>
    </submittedName>
</protein>
<accession>A0AAW5R201</accession>
<evidence type="ECO:0000313" key="10">
    <source>
        <dbReference type="EMBL" id="MCT8974237.1"/>
    </source>
</evidence>
<keyword evidence="3 8" id="KW-0813">Transport</keyword>
<feature type="transmembrane region" description="Helical" evidence="8">
    <location>
        <begin position="110"/>
        <end position="131"/>
    </location>
</feature>
<dbReference type="RefSeq" id="WP_261617824.1">
    <property type="nucleotide sequence ID" value="NZ_JALIDZ010000011.1"/>
</dbReference>